<accession>A0ABD2CLU8</accession>
<feature type="region of interest" description="Disordered" evidence="1">
    <location>
        <begin position="26"/>
        <end position="51"/>
    </location>
</feature>
<proteinExistence type="predicted"/>
<comment type="caution">
    <text evidence="2">The sequence shown here is derived from an EMBL/GenBank/DDBJ whole genome shotgun (WGS) entry which is preliminary data.</text>
</comment>
<reference evidence="2 3" key="1">
    <citation type="journal article" date="2024" name="Ann. Entomol. Soc. Am.">
        <title>Genomic analyses of the southern and eastern yellowjacket wasps (Hymenoptera: Vespidae) reveal evolutionary signatures of social life.</title>
        <authorList>
            <person name="Catto M.A."/>
            <person name="Caine P.B."/>
            <person name="Orr S.E."/>
            <person name="Hunt B.G."/>
            <person name="Goodisman M.A.D."/>
        </authorList>
    </citation>
    <scope>NUCLEOTIDE SEQUENCE [LARGE SCALE GENOMIC DNA]</scope>
    <source>
        <strain evidence="2">232</strain>
        <tissue evidence="2">Head and thorax</tissue>
    </source>
</reference>
<dbReference type="AlphaFoldDB" id="A0ABD2CLU8"/>
<evidence type="ECO:0000313" key="3">
    <source>
        <dbReference type="Proteomes" id="UP001607303"/>
    </source>
</evidence>
<dbReference type="EMBL" id="JAYRBN010000041">
    <property type="protein sequence ID" value="KAL2745720.1"/>
    <property type="molecule type" value="Genomic_DNA"/>
</dbReference>
<keyword evidence="3" id="KW-1185">Reference proteome</keyword>
<evidence type="ECO:0000313" key="2">
    <source>
        <dbReference type="EMBL" id="KAL2745720.1"/>
    </source>
</evidence>
<organism evidence="2 3">
    <name type="scientific">Vespula maculifrons</name>
    <name type="common">Eastern yellow jacket</name>
    <name type="synonym">Wasp</name>
    <dbReference type="NCBI Taxonomy" id="7453"/>
    <lineage>
        <taxon>Eukaryota</taxon>
        <taxon>Metazoa</taxon>
        <taxon>Ecdysozoa</taxon>
        <taxon>Arthropoda</taxon>
        <taxon>Hexapoda</taxon>
        <taxon>Insecta</taxon>
        <taxon>Pterygota</taxon>
        <taxon>Neoptera</taxon>
        <taxon>Endopterygota</taxon>
        <taxon>Hymenoptera</taxon>
        <taxon>Apocrita</taxon>
        <taxon>Aculeata</taxon>
        <taxon>Vespoidea</taxon>
        <taxon>Vespidae</taxon>
        <taxon>Vespinae</taxon>
        <taxon>Vespula</taxon>
    </lineage>
</organism>
<gene>
    <name evidence="2" type="ORF">V1477_006111</name>
</gene>
<evidence type="ECO:0000256" key="1">
    <source>
        <dbReference type="SAM" id="MobiDB-lite"/>
    </source>
</evidence>
<sequence>MAMHNATLRLGSFKRATKPCTECNELDRKRWTSSSSSSSSSCPDSHGPRSRSLVYRALDTNQATKQPSNQPIEPRASLPMRLRERPCSLANNLVASLQREHGFSYSLIISHVSMLGLPLAFSNTS</sequence>
<name>A0ABD2CLU8_VESMC</name>
<dbReference type="Proteomes" id="UP001607303">
    <property type="component" value="Unassembled WGS sequence"/>
</dbReference>
<protein>
    <submittedName>
        <fullName evidence="2">Uncharacterized protein</fullName>
    </submittedName>
</protein>